<feature type="chain" id="PRO_5037241653" description="Large exoprotein involved in heme utilization or adhesion" evidence="1">
    <location>
        <begin position="24"/>
        <end position="130"/>
    </location>
</feature>
<sequence>MRLPILAVATFAVALAGLGSAEAAKRKVKVPNRFDGRWSIEVVTLDGPCDRAFRYGVQISRGEAVYGGGEVDINGRVAANGSVRGTISRGGNAAQVFGRLSPDGTGTGRWSTLGDGPISCSGSWNAVRRG</sequence>
<dbReference type="EMBL" id="DYYG01000003">
    <property type="protein sequence ID" value="HJE22165.1"/>
    <property type="molecule type" value="Genomic_DNA"/>
</dbReference>
<evidence type="ECO:0008006" key="4">
    <source>
        <dbReference type="Google" id="ProtNLM"/>
    </source>
</evidence>
<evidence type="ECO:0000313" key="3">
    <source>
        <dbReference type="Proteomes" id="UP000742631"/>
    </source>
</evidence>
<gene>
    <name evidence="2" type="ORF">K8W01_00705</name>
</gene>
<name>A0A921DYX5_9HYPH</name>
<dbReference type="Proteomes" id="UP000742631">
    <property type="component" value="Unassembled WGS sequence"/>
</dbReference>
<dbReference type="AlphaFoldDB" id="A0A921DYX5"/>
<accession>A0A921DYX5</accession>
<protein>
    <recommendedName>
        <fullName evidence="4">Large exoprotein involved in heme utilization or adhesion</fullName>
    </recommendedName>
</protein>
<organism evidence="2 3">
    <name type="scientific">Methylorubrum populi</name>
    <dbReference type="NCBI Taxonomy" id="223967"/>
    <lineage>
        <taxon>Bacteria</taxon>
        <taxon>Pseudomonadati</taxon>
        <taxon>Pseudomonadota</taxon>
        <taxon>Alphaproteobacteria</taxon>
        <taxon>Hyphomicrobiales</taxon>
        <taxon>Methylobacteriaceae</taxon>
        <taxon>Methylorubrum</taxon>
    </lineage>
</organism>
<evidence type="ECO:0000313" key="2">
    <source>
        <dbReference type="EMBL" id="HJE22165.1"/>
    </source>
</evidence>
<evidence type="ECO:0000256" key="1">
    <source>
        <dbReference type="SAM" id="SignalP"/>
    </source>
</evidence>
<reference evidence="2" key="1">
    <citation type="journal article" date="2021" name="PeerJ">
        <title>Extensive microbial diversity within the chicken gut microbiome revealed by metagenomics and culture.</title>
        <authorList>
            <person name="Gilroy R."/>
            <person name="Ravi A."/>
            <person name="Getino M."/>
            <person name="Pursley I."/>
            <person name="Horton D.L."/>
            <person name="Alikhan N.F."/>
            <person name="Baker D."/>
            <person name="Gharbi K."/>
            <person name="Hall N."/>
            <person name="Watson M."/>
            <person name="Adriaenssens E.M."/>
            <person name="Foster-Nyarko E."/>
            <person name="Jarju S."/>
            <person name="Secka A."/>
            <person name="Antonio M."/>
            <person name="Oren A."/>
            <person name="Chaudhuri R.R."/>
            <person name="La Ragione R."/>
            <person name="Hildebrand F."/>
            <person name="Pallen M.J."/>
        </authorList>
    </citation>
    <scope>NUCLEOTIDE SEQUENCE</scope>
    <source>
        <strain evidence="2">316</strain>
    </source>
</reference>
<keyword evidence="1" id="KW-0732">Signal</keyword>
<reference evidence="2" key="2">
    <citation type="submission" date="2021-09" db="EMBL/GenBank/DDBJ databases">
        <authorList>
            <person name="Gilroy R."/>
        </authorList>
    </citation>
    <scope>NUCLEOTIDE SEQUENCE</scope>
    <source>
        <strain evidence="2">316</strain>
    </source>
</reference>
<feature type="signal peptide" evidence="1">
    <location>
        <begin position="1"/>
        <end position="23"/>
    </location>
</feature>
<proteinExistence type="predicted"/>
<comment type="caution">
    <text evidence="2">The sequence shown here is derived from an EMBL/GenBank/DDBJ whole genome shotgun (WGS) entry which is preliminary data.</text>
</comment>